<comment type="caution">
    <text evidence="4">The sequence shown here is derived from an EMBL/GenBank/DDBJ whole genome shotgun (WGS) entry which is preliminary data.</text>
</comment>
<dbReference type="SUPFAM" id="SSF55729">
    <property type="entry name" value="Acyl-CoA N-acyltransferases (Nat)"/>
    <property type="match status" value="2"/>
</dbReference>
<dbReference type="PROSITE" id="PS51186">
    <property type="entry name" value="GNAT"/>
    <property type="match status" value="2"/>
</dbReference>
<dbReference type="GO" id="GO:0016747">
    <property type="term" value="F:acyltransferase activity, transferring groups other than amino-acyl groups"/>
    <property type="evidence" value="ECO:0007669"/>
    <property type="project" value="InterPro"/>
</dbReference>
<evidence type="ECO:0000259" key="3">
    <source>
        <dbReference type="PROSITE" id="PS51186"/>
    </source>
</evidence>
<organism evidence="4">
    <name type="scientific">Caldilineaceae bacterium SB0661_bin_32</name>
    <dbReference type="NCBI Taxonomy" id="2605255"/>
    <lineage>
        <taxon>Bacteria</taxon>
        <taxon>Bacillati</taxon>
        <taxon>Chloroflexota</taxon>
        <taxon>Caldilineae</taxon>
        <taxon>Caldilineales</taxon>
        <taxon>Caldilineaceae</taxon>
    </lineage>
</organism>
<gene>
    <name evidence="4" type="ORF">F4X14_21455</name>
</gene>
<name>A0A6B1DCM5_9CHLR</name>
<dbReference type="AlphaFoldDB" id="A0A6B1DCM5"/>
<dbReference type="InterPro" id="IPR016181">
    <property type="entry name" value="Acyl_CoA_acyltransferase"/>
</dbReference>
<dbReference type="InterPro" id="IPR050832">
    <property type="entry name" value="Bact_Acetyltransf"/>
</dbReference>
<reference evidence="4" key="1">
    <citation type="submission" date="2019-09" db="EMBL/GenBank/DDBJ databases">
        <title>Characterisation of the sponge microbiome using genome-centric metagenomics.</title>
        <authorList>
            <person name="Engelberts J.P."/>
            <person name="Robbins S.J."/>
            <person name="De Goeij J.M."/>
            <person name="Aranda M."/>
            <person name="Bell S.C."/>
            <person name="Webster N.S."/>
        </authorList>
    </citation>
    <scope>NUCLEOTIDE SEQUENCE</scope>
    <source>
        <strain evidence="4">SB0661_bin_32</strain>
    </source>
</reference>
<dbReference type="EMBL" id="VXMH01000120">
    <property type="protein sequence ID" value="MYC97528.1"/>
    <property type="molecule type" value="Genomic_DNA"/>
</dbReference>
<evidence type="ECO:0000313" key="4">
    <source>
        <dbReference type="EMBL" id="MYC97528.1"/>
    </source>
</evidence>
<keyword evidence="1 4" id="KW-0808">Transferase</keyword>
<accession>A0A6B1DCM5</accession>
<dbReference type="PANTHER" id="PTHR43877">
    <property type="entry name" value="AMINOALKYLPHOSPHONATE N-ACETYLTRANSFERASE-RELATED-RELATED"/>
    <property type="match status" value="1"/>
</dbReference>
<evidence type="ECO:0000256" key="1">
    <source>
        <dbReference type="ARBA" id="ARBA00022679"/>
    </source>
</evidence>
<sequence length="359" mass="39050">MTGTMVEISTVAGVELVEVEVKNPRHVRWAVELWNEATGNELPITERFLRYNCTEDAGVARGGRLALAGGRPVGYVLCSAYPGAPPAMRTDVAGWIEAIAVVPAFQRRGIGRALLEWAEAWLASQSVPGAGSIRLPGGGGAGPEEPVESLSVGRIRVGGGLRPFVPAPLAGSGTEAFFLACGYERDEDPLSWDVARSLSDYQPPPLSDVPAAARPGQPGQEAELLGFLAREFPGRWLWQAERFLEEGGRISDYMLLWTDEGVQGSCRLTFEDSVSPIDRFFPYGLARPWAQLGSIGVSGRLRGQSLGLYLLDAGLRRLHNSGINGCVIDWTTILDFYAKCGFRPFRTWAQLGRRLYSNK</sequence>
<protein>
    <submittedName>
        <fullName evidence="4">GNAT family N-acetyltransferase</fullName>
    </submittedName>
</protein>
<dbReference type="Pfam" id="PF00583">
    <property type="entry name" value="Acetyltransf_1"/>
    <property type="match status" value="1"/>
</dbReference>
<dbReference type="InterPro" id="IPR000182">
    <property type="entry name" value="GNAT_dom"/>
</dbReference>
<feature type="domain" description="N-acetyltransferase" evidence="3">
    <location>
        <begin position="211"/>
        <end position="359"/>
    </location>
</feature>
<proteinExistence type="predicted"/>
<keyword evidence="2" id="KW-0012">Acyltransferase</keyword>
<feature type="domain" description="N-acetyltransferase" evidence="3">
    <location>
        <begin position="17"/>
        <end position="205"/>
    </location>
</feature>
<dbReference type="Gene3D" id="3.40.630.30">
    <property type="match status" value="2"/>
</dbReference>
<dbReference type="CDD" id="cd04301">
    <property type="entry name" value="NAT_SF"/>
    <property type="match status" value="1"/>
</dbReference>
<evidence type="ECO:0000256" key="2">
    <source>
        <dbReference type="ARBA" id="ARBA00023315"/>
    </source>
</evidence>